<dbReference type="Ensembl" id="ENSCRFT00000021595.1">
    <property type="protein sequence ID" value="ENSCRFP00000020896.1"/>
    <property type="gene ID" value="ENSCRFG00000015530.1"/>
</dbReference>
<evidence type="ECO:0000256" key="6">
    <source>
        <dbReference type="SAM" id="SignalP"/>
    </source>
</evidence>
<evidence type="ECO:0000313" key="8">
    <source>
        <dbReference type="Ensembl" id="ENSCRFP00000020896.1"/>
    </source>
</evidence>
<dbReference type="InterPro" id="IPR018073">
    <property type="entry name" value="Prot_inh_cystat_CS"/>
</dbReference>
<dbReference type="GO" id="GO:0005615">
    <property type="term" value="C:extracellular space"/>
    <property type="evidence" value="ECO:0007669"/>
    <property type="project" value="TreeGrafter"/>
</dbReference>
<evidence type="ECO:0000256" key="2">
    <source>
        <dbReference type="ARBA" id="ARBA00022690"/>
    </source>
</evidence>
<dbReference type="InterPro" id="IPR000010">
    <property type="entry name" value="Cystatin_dom"/>
</dbReference>
<feature type="chain" id="PRO_5034928299" description="Egg-white cystatin" evidence="6">
    <location>
        <begin position="26"/>
        <end position="194"/>
    </location>
</feature>
<evidence type="ECO:0000313" key="9">
    <source>
        <dbReference type="Proteomes" id="UP000694396"/>
    </source>
</evidence>
<dbReference type="PANTHER" id="PTHR46186:SF2">
    <property type="entry name" value="CYSTATIN"/>
    <property type="match status" value="1"/>
</dbReference>
<dbReference type="FunFam" id="3.10.450.10:FF:000004">
    <property type="entry name" value="Cystatin C"/>
    <property type="match status" value="1"/>
</dbReference>
<reference evidence="8" key="2">
    <citation type="submission" date="2025-09" db="UniProtKB">
        <authorList>
            <consortium name="Ensembl"/>
        </authorList>
    </citation>
    <scope>IDENTIFICATION</scope>
</reference>
<dbReference type="PROSITE" id="PS00287">
    <property type="entry name" value="CYSTATIN"/>
    <property type="match status" value="1"/>
</dbReference>
<protein>
    <recommendedName>
        <fullName evidence="5">Egg-white cystatin</fullName>
    </recommendedName>
</protein>
<sequence>MAAERVSVVVLLAVALLFFAGAVRGVQLRPRLVGAPQTIDDPENDEGLERALQFAMTAYNRASNDMYSSRVVRIISAKKQIVAGIKYIMEVEIARTTCTKPATDIQHCAFHEEPQMAKHTICNFVVLNVPWRNQVELLESKCQAVGPALDLYRSASRNPGTGREKSTDTRKIEGKARRAVRLTCCMQSEDCSVW</sequence>
<dbReference type="GO" id="GO:0004869">
    <property type="term" value="F:cysteine-type endopeptidase inhibitor activity"/>
    <property type="evidence" value="ECO:0007669"/>
    <property type="project" value="UniProtKB-KW"/>
</dbReference>
<feature type="signal peptide" evidence="6">
    <location>
        <begin position="1"/>
        <end position="25"/>
    </location>
</feature>
<accession>A0A8C3RHA2</accession>
<keyword evidence="3" id="KW-0789">Thiol protease inhibitor</keyword>
<evidence type="ECO:0000256" key="3">
    <source>
        <dbReference type="ARBA" id="ARBA00022704"/>
    </source>
</evidence>
<name>A0A8C3RHA2_9PASS</name>
<dbReference type="PANTHER" id="PTHR46186">
    <property type="entry name" value="CYSTATIN"/>
    <property type="match status" value="1"/>
</dbReference>
<dbReference type="SMART" id="SM00043">
    <property type="entry name" value="CY"/>
    <property type="match status" value="1"/>
</dbReference>
<proteinExistence type="inferred from homology"/>
<feature type="domain" description="Cystatin" evidence="7">
    <location>
        <begin position="31"/>
        <end position="143"/>
    </location>
</feature>
<dbReference type="Gene3D" id="3.10.450.10">
    <property type="match status" value="1"/>
</dbReference>
<dbReference type="AlphaFoldDB" id="A0A8C3RHA2"/>
<dbReference type="SUPFAM" id="SSF54403">
    <property type="entry name" value="Cystatin/monellin"/>
    <property type="match status" value="1"/>
</dbReference>
<organism evidence="8 9">
    <name type="scientific">Cyanoderma ruficeps</name>
    <name type="common">rufous-capped babbler</name>
    <dbReference type="NCBI Taxonomy" id="181631"/>
    <lineage>
        <taxon>Eukaryota</taxon>
        <taxon>Metazoa</taxon>
        <taxon>Chordata</taxon>
        <taxon>Craniata</taxon>
        <taxon>Vertebrata</taxon>
        <taxon>Euteleostomi</taxon>
        <taxon>Archelosauria</taxon>
        <taxon>Archosauria</taxon>
        <taxon>Dinosauria</taxon>
        <taxon>Saurischia</taxon>
        <taxon>Theropoda</taxon>
        <taxon>Coelurosauria</taxon>
        <taxon>Aves</taxon>
        <taxon>Neognathae</taxon>
        <taxon>Neoaves</taxon>
        <taxon>Telluraves</taxon>
        <taxon>Australaves</taxon>
        <taxon>Passeriformes</taxon>
        <taxon>Sylvioidea</taxon>
        <taxon>Timaliidae</taxon>
        <taxon>Cyanoderma</taxon>
    </lineage>
</organism>
<reference evidence="8" key="1">
    <citation type="submission" date="2025-08" db="UniProtKB">
        <authorList>
            <consortium name="Ensembl"/>
        </authorList>
    </citation>
    <scope>IDENTIFICATION</scope>
</reference>
<keyword evidence="6" id="KW-0732">Signal</keyword>
<dbReference type="GO" id="GO:0005737">
    <property type="term" value="C:cytoplasm"/>
    <property type="evidence" value="ECO:0007669"/>
    <property type="project" value="TreeGrafter"/>
</dbReference>
<evidence type="ECO:0000256" key="5">
    <source>
        <dbReference type="ARBA" id="ARBA00078073"/>
    </source>
</evidence>
<evidence type="ECO:0000259" key="7">
    <source>
        <dbReference type="SMART" id="SM00043"/>
    </source>
</evidence>
<evidence type="ECO:0000256" key="1">
    <source>
        <dbReference type="ARBA" id="ARBA00009403"/>
    </source>
</evidence>
<comment type="similarity">
    <text evidence="1">Belongs to the cystatin family.</text>
</comment>
<dbReference type="Pfam" id="PF00031">
    <property type="entry name" value="Cystatin"/>
    <property type="match status" value="1"/>
</dbReference>
<keyword evidence="4" id="KW-1015">Disulfide bond</keyword>
<keyword evidence="9" id="KW-1185">Reference proteome</keyword>
<dbReference type="Proteomes" id="UP000694396">
    <property type="component" value="Unplaced"/>
</dbReference>
<dbReference type="InterPro" id="IPR046350">
    <property type="entry name" value="Cystatin_sf"/>
</dbReference>
<dbReference type="GO" id="GO:0031982">
    <property type="term" value="C:vesicle"/>
    <property type="evidence" value="ECO:0007669"/>
    <property type="project" value="TreeGrafter"/>
</dbReference>
<keyword evidence="2" id="KW-0646">Protease inhibitor</keyword>
<dbReference type="CDD" id="cd00042">
    <property type="entry name" value="CY"/>
    <property type="match status" value="1"/>
</dbReference>
<evidence type="ECO:0000256" key="4">
    <source>
        <dbReference type="ARBA" id="ARBA00023157"/>
    </source>
</evidence>